<dbReference type="InterPro" id="IPR001577">
    <property type="entry name" value="Peptidase_M8"/>
</dbReference>
<dbReference type="Pfam" id="PF01457">
    <property type="entry name" value="Peptidase_M8"/>
    <property type="match status" value="1"/>
</dbReference>
<evidence type="ECO:0000256" key="1">
    <source>
        <dbReference type="ARBA" id="ARBA00001947"/>
    </source>
</evidence>
<sequence>MSAANSSDFVTFVSSGGGNGAVLQGHESNAGTGQFSAPHDYTVIDKSLDAKGGNGKGKPGGDTGDGGGTPTVTDTYTSGDPNVDDSQEYNITIEFVGEWPDNLKAAFIASADYLSTVIAGDLADVTYNGELIDDVVIQASLADIDGTGGVLGQAGPTVVRTANYLPIEGIMEFDVADAQAYDANGYFDDIVLHEMLHVLGFGTLWDYNNLVQTVVIDDNGTKRPIDDIIESLYVGENALGEYGDAFLFVETDGGAGTAGGHWDEETYMLELMTGYIGYEDPETGVWSGANYLSDWSLASLADIGYVLDPAFVGLDTINFA</sequence>
<dbReference type="Gene3D" id="3.90.132.10">
    <property type="entry name" value="Leishmanolysin , domain 2"/>
    <property type="match status" value="1"/>
</dbReference>
<evidence type="ECO:0000313" key="8">
    <source>
        <dbReference type="EMBL" id="SHG80902.1"/>
    </source>
</evidence>
<dbReference type="GO" id="GO:0006508">
    <property type="term" value="P:proteolysis"/>
    <property type="evidence" value="ECO:0007669"/>
    <property type="project" value="UniProtKB-KW"/>
</dbReference>
<evidence type="ECO:0000256" key="4">
    <source>
        <dbReference type="ARBA" id="ARBA00022801"/>
    </source>
</evidence>
<dbReference type="EMBL" id="FQWM01000002">
    <property type="protein sequence ID" value="SHG80902.1"/>
    <property type="molecule type" value="Genomic_DNA"/>
</dbReference>
<proteinExistence type="predicted"/>
<feature type="compositionally biased region" description="Low complexity" evidence="7">
    <location>
        <begin position="70"/>
        <end position="80"/>
    </location>
</feature>
<evidence type="ECO:0000313" key="9">
    <source>
        <dbReference type="Proteomes" id="UP000184211"/>
    </source>
</evidence>
<dbReference type="GO" id="GO:0046872">
    <property type="term" value="F:metal ion binding"/>
    <property type="evidence" value="ECO:0007669"/>
    <property type="project" value="UniProtKB-KW"/>
</dbReference>
<keyword evidence="5" id="KW-0862">Zinc</keyword>
<keyword evidence="2" id="KW-0645">Protease</keyword>
<keyword evidence="6" id="KW-0482">Metalloprotease</keyword>
<organism evidence="8 9">
    <name type="scientific">Cognatishimia maritima</name>
    <dbReference type="NCBI Taxonomy" id="870908"/>
    <lineage>
        <taxon>Bacteria</taxon>
        <taxon>Pseudomonadati</taxon>
        <taxon>Pseudomonadota</taxon>
        <taxon>Alphaproteobacteria</taxon>
        <taxon>Rhodobacterales</taxon>
        <taxon>Paracoccaceae</taxon>
        <taxon>Cognatishimia</taxon>
    </lineage>
</organism>
<evidence type="ECO:0000256" key="2">
    <source>
        <dbReference type="ARBA" id="ARBA00022670"/>
    </source>
</evidence>
<feature type="compositionally biased region" description="Gly residues" evidence="7">
    <location>
        <begin position="52"/>
        <end position="69"/>
    </location>
</feature>
<name>A0A1M5MUS2_9RHOB</name>
<dbReference type="SUPFAM" id="SSF55486">
    <property type="entry name" value="Metalloproteases ('zincins'), catalytic domain"/>
    <property type="match status" value="1"/>
</dbReference>
<dbReference type="AlphaFoldDB" id="A0A1M5MUS2"/>
<dbReference type="Proteomes" id="UP000184211">
    <property type="component" value="Unassembled WGS sequence"/>
</dbReference>
<evidence type="ECO:0000256" key="5">
    <source>
        <dbReference type="ARBA" id="ARBA00022833"/>
    </source>
</evidence>
<keyword evidence="4" id="KW-0378">Hydrolase</keyword>
<dbReference type="RefSeq" id="WP_165610486.1">
    <property type="nucleotide sequence ID" value="NZ_FQWM01000002.1"/>
</dbReference>
<protein>
    <submittedName>
        <fullName evidence="8">Leishmanolysin</fullName>
    </submittedName>
</protein>
<feature type="region of interest" description="Disordered" evidence="7">
    <location>
        <begin position="46"/>
        <end position="85"/>
    </location>
</feature>
<dbReference type="GO" id="GO:0007155">
    <property type="term" value="P:cell adhesion"/>
    <property type="evidence" value="ECO:0007669"/>
    <property type="project" value="InterPro"/>
</dbReference>
<evidence type="ECO:0000256" key="7">
    <source>
        <dbReference type="SAM" id="MobiDB-lite"/>
    </source>
</evidence>
<dbReference type="GO" id="GO:0004222">
    <property type="term" value="F:metalloendopeptidase activity"/>
    <property type="evidence" value="ECO:0007669"/>
    <property type="project" value="InterPro"/>
</dbReference>
<accession>A0A1M5MUS2</accession>
<gene>
    <name evidence="8" type="ORF">SAMN04488044_1337</name>
</gene>
<comment type="cofactor">
    <cofactor evidence="1">
        <name>Zn(2+)</name>
        <dbReference type="ChEBI" id="CHEBI:29105"/>
    </cofactor>
</comment>
<reference evidence="9" key="1">
    <citation type="submission" date="2016-11" db="EMBL/GenBank/DDBJ databases">
        <authorList>
            <person name="Varghese N."/>
            <person name="Submissions S."/>
        </authorList>
    </citation>
    <scope>NUCLEOTIDE SEQUENCE [LARGE SCALE GENOMIC DNA]</scope>
    <source>
        <strain evidence="9">DSM 28223</strain>
    </source>
</reference>
<keyword evidence="9" id="KW-1185">Reference proteome</keyword>
<keyword evidence="3" id="KW-0479">Metal-binding</keyword>
<evidence type="ECO:0000256" key="6">
    <source>
        <dbReference type="ARBA" id="ARBA00023049"/>
    </source>
</evidence>
<dbReference type="STRING" id="870908.SAMN04488044_1337"/>
<evidence type="ECO:0000256" key="3">
    <source>
        <dbReference type="ARBA" id="ARBA00022723"/>
    </source>
</evidence>
<dbReference type="GO" id="GO:0016020">
    <property type="term" value="C:membrane"/>
    <property type="evidence" value="ECO:0007669"/>
    <property type="project" value="InterPro"/>
</dbReference>